<keyword evidence="6" id="KW-1185">Reference proteome</keyword>
<keyword evidence="2" id="KW-0328">Glycosyltransferase</keyword>
<dbReference type="Gene3D" id="3.40.50.11660">
    <property type="entry name" value="Glycosyl transferase family 10, C-terminal domain"/>
    <property type="match status" value="1"/>
</dbReference>
<evidence type="ECO:0000256" key="1">
    <source>
        <dbReference type="ARBA" id="ARBA00008919"/>
    </source>
</evidence>
<protein>
    <recommendedName>
        <fullName evidence="4">Fucosyltransferase C-terminal domain-containing protein</fullName>
    </recommendedName>
</protein>
<gene>
    <name evidence="5" type="ORF">AW736_22140</name>
</gene>
<feature type="domain" description="Fucosyltransferase C-terminal" evidence="4">
    <location>
        <begin position="122"/>
        <end position="239"/>
    </location>
</feature>
<dbReference type="EMBL" id="LRRQ01000167">
    <property type="protein sequence ID" value="OAM87616.1"/>
    <property type="molecule type" value="Genomic_DNA"/>
</dbReference>
<evidence type="ECO:0000313" key="6">
    <source>
        <dbReference type="Proteomes" id="UP000078486"/>
    </source>
</evidence>
<dbReference type="GO" id="GO:0016020">
    <property type="term" value="C:membrane"/>
    <property type="evidence" value="ECO:0007669"/>
    <property type="project" value="InterPro"/>
</dbReference>
<dbReference type="InterPro" id="IPR055270">
    <property type="entry name" value="Glyco_tran_10_C"/>
</dbReference>
<organism evidence="5 6">
    <name type="scientific">Termitidicoccus mucosus</name>
    <dbReference type="NCBI Taxonomy" id="1184151"/>
    <lineage>
        <taxon>Bacteria</taxon>
        <taxon>Pseudomonadati</taxon>
        <taxon>Verrucomicrobiota</taxon>
        <taxon>Opitutia</taxon>
        <taxon>Opitutales</taxon>
        <taxon>Opitutaceae</taxon>
        <taxon>Termitidicoccus</taxon>
    </lineage>
</organism>
<dbReference type="Pfam" id="PF00852">
    <property type="entry name" value="Glyco_transf_10"/>
    <property type="match status" value="1"/>
</dbReference>
<evidence type="ECO:0000256" key="3">
    <source>
        <dbReference type="ARBA" id="ARBA00022679"/>
    </source>
</evidence>
<dbReference type="AlphaFoldDB" id="A0A178IF14"/>
<name>A0A178IF14_9BACT</name>
<evidence type="ECO:0000256" key="2">
    <source>
        <dbReference type="ARBA" id="ARBA00022676"/>
    </source>
</evidence>
<dbReference type="InterPro" id="IPR038577">
    <property type="entry name" value="GT10-like_C_sf"/>
</dbReference>
<dbReference type="InterPro" id="IPR001503">
    <property type="entry name" value="Glyco_trans_10"/>
</dbReference>
<dbReference type="STRING" id="1184151.AW736_22140"/>
<dbReference type="RefSeq" id="WP_068772487.1">
    <property type="nucleotide sequence ID" value="NZ_KV441844.1"/>
</dbReference>
<reference evidence="5 6" key="1">
    <citation type="submission" date="2016-01" db="EMBL/GenBank/DDBJ databases">
        <title>High potential of lignocellulose degradation of a new Verrucomicrobia species.</title>
        <authorList>
            <person name="Wang Y."/>
            <person name="Shi Y."/>
            <person name="Qiu Z."/>
            <person name="Liu S."/>
            <person name="Yang H."/>
        </authorList>
    </citation>
    <scope>NUCLEOTIDE SEQUENCE [LARGE SCALE GENOMIC DNA]</scope>
    <source>
        <strain evidence="5 6">TSB47</strain>
    </source>
</reference>
<evidence type="ECO:0000313" key="5">
    <source>
        <dbReference type="EMBL" id="OAM87616.1"/>
    </source>
</evidence>
<evidence type="ECO:0000259" key="4">
    <source>
        <dbReference type="Pfam" id="PF00852"/>
    </source>
</evidence>
<dbReference type="SUPFAM" id="SSF53756">
    <property type="entry name" value="UDP-Glycosyltransferase/glycogen phosphorylase"/>
    <property type="match status" value="1"/>
</dbReference>
<sequence length="323" mass="37998">MTLVRIVKSWTWPDLLRQTPAGDGIWDECRFTLDPVERCDFLVALNHIPADLAVTVPPSRVWLFMQEPPERDYRWAERGFHHFSRIHTQDTRLRGPSIVHTHGSLPWHLDRTYEELLDADRPEKTRDLAWITSNLAVTAGHRRRLRFLRRLLAARVHFDLYGRGFRPIADKWDALAPSRYALAIEKMSCEHYWTEKLADCFLAWAMPIYYGATRLEDYFPAESFVRIDINDPDAPRRVVEIIRSDLAERNRAAIDEARRRVLEEHNLFPRLARLIAEERASNPGAAPQRLHLPRNPDLTRYYAKTPVLFRAWRRLARQVKPAR</sequence>
<dbReference type="PANTHER" id="PTHR11929">
    <property type="entry name" value="ALPHA- 1,3 -FUCOSYLTRANSFERASE"/>
    <property type="match status" value="1"/>
</dbReference>
<dbReference type="PANTHER" id="PTHR11929:SF194">
    <property type="entry name" value="ALPHA-(1,3)-FUCOSYLTRANSFERASE 10"/>
    <property type="match status" value="1"/>
</dbReference>
<accession>A0A178IF14</accession>
<comment type="similarity">
    <text evidence="1">Belongs to the glycosyltransferase 10 family.</text>
</comment>
<dbReference type="OrthoDB" id="9791032at2"/>
<dbReference type="GO" id="GO:0046920">
    <property type="term" value="F:alpha-(1-&gt;3)-fucosyltransferase activity"/>
    <property type="evidence" value="ECO:0007669"/>
    <property type="project" value="TreeGrafter"/>
</dbReference>
<proteinExistence type="inferred from homology"/>
<dbReference type="Proteomes" id="UP000078486">
    <property type="component" value="Unassembled WGS sequence"/>
</dbReference>
<comment type="caution">
    <text evidence="5">The sequence shown here is derived from an EMBL/GenBank/DDBJ whole genome shotgun (WGS) entry which is preliminary data.</text>
</comment>
<keyword evidence="3" id="KW-0808">Transferase</keyword>